<gene>
    <name evidence="2" type="ORF">PLEPLA_LOCUS19378</name>
</gene>
<reference evidence="2" key="1">
    <citation type="submission" date="2020-03" db="EMBL/GenBank/DDBJ databases">
        <authorList>
            <person name="Weist P."/>
        </authorList>
    </citation>
    <scope>NUCLEOTIDE SEQUENCE</scope>
</reference>
<feature type="compositionally biased region" description="Basic and acidic residues" evidence="1">
    <location>
        <begin position="41"/>
        <end position="54"/>
    </location>
</feature>
<dbReference type="EMBL" id="CADEAL010001335">
    <property type="protein sequence ID" value="CAB1431333.1"/>
    <property type="molecule type" value="Genomic_DNA"/>
</dbReference>
<accession>A0A9N7UG27</accession>
<name>A0A9N7UG27_PLEPL</name>
<dbReference type="Proteomes" id="UP001153269">
    <property type="component" value="Unassembled WGS sequence"/>
</dbReference>
<protein>
    <submittedName>
        <fullName evidence="2">Uncharacterized protein</fullName>
    </submittedName>
</protein>
<organism evidence="2 3">
    <name type="scientific">Pleuronectes platessa</name>
    <name type="common">European plaice</name>
    <dbReference type="NCBI Taxonomy" id="8262"/>
    <lineage>
        <taxon>Eukaryota</taxon>
        <taxon>Metazoa</taxon>
        <taxon>Chordata</taxon>
        <taxon>Craniata</taxon>
        <taxon>Vertebrata</taxon>
        <taxon>Euteleostomi</taxon>
        <taxon>Actinopterygii</taxon>
        <taxon>Neopterygii</taxon>
        <taxon>Teleostei</taxon>
        <taxon>Neoteleostei</taxon>
        <taxon>Acanthomorphata</taxon>
        <taxon>Carangaria</taxon>
        <taxon>Pleuronectiformes</taxon>
        <taxon>Pleuronectoidei</taxon>
        <taxon>Pleuronectidae</taxon>
        <taxon>Pleuronectes</taxon>
    </lineage>
</organism>
<evidence type="ECO:0000313" key="3">
    <source>
        <dbReference type="Proteomes" id="UP001153269"/>
    </source>
</evidence>
<feature type="region of interest" description="Disordered" evidence="1">
    <location>
        <begin position="15"/>
        <end position="58"/>
    </location>
</feature>
<evidence type="ECO:0000256" key="1">
    <source>
        <dbReference type="SAM" id="MobiDB-lite"/>
    </source>
</evidence>
<keyword evidence="3" id="KW-1185">Reference proteome</keyword>
<dbReference type="AlphaFoldDB" id="A0A9N7UG27"/>
<evidence type="ECO:0000313" key="2">
    <source>
        <dbReference type="EMBL" id="CAB1431333.1"/>
    </source>
</evidence>
<proteinExistence type="predicted"/>
<sequence>MIYISCGVCNARMQEKNAAQTDSRRKRTNLMLDLRRRRGRKATEETEGGREGRGRMRATTIHHTLDSQQLLSNARQHQQQQPASALSAKYTPNIWERHPCRFLRRLQVQQRRRFIRRWISPLCGLSV</sequence>
<comment type="caution">
    <text evidence="2">The sequence shown here is derived from an EMBL/GenBank/DDBJ whole genome shotgun (WGS) entry which is preliminary data.</text>
</comment>